<name>A0AAE1FAX2_PETCI</name>
<keyword evidence="2" id="KW-1015">Disulfide bond</keyword>
<accession>A0AAE1FAX2</accession>
<dbReference type="Proteomes" id="UP001286313">
    <property type="component" value="Unassembled WGS sequence"/>
</dbReference>
<dbReference type="Pfam" id="PF01147">
    <property type="entry name" value="Crust_neurohorm"/>
    <property type="match status" value="1"/>
</dbReference>
<comment type="caution">
    <text evidence="3">The sequence shown here is derived from an EMBL/GenBank/DDBJ whole genome shotgun (WGS) entry which is preliminary data.</text>
</comment>
<dbReference type="PRINTS" id="PR00549">
    <property type="entry name" value="HYPRGLYCEMC2"/>
</dbReference>
<dbReference type="PANTHER" id="PTHR35981:SF2">
    <property type="entry name" value="ION TRANSPORT PEPTIDE, ISOFORM C"/>
    <property type="match status" value="1"/>
</dbReference>
<dbReference type="AlphaFoldDB" id="A0AAE1FAX2"/>
<dbReference type="GO" id="GO:0005184">
    <property type="term" value="F:neuropeptide hormone activity"/>
    <property type="evidence" value="ECO:0007669"/>
    <property type="project" value="InterPro"/>
</dbReference>
<dbReference type="InterPro" id="IPR001262">
    <property type="entry name" value="Hyperglycemic2"/>
</dbReference>
<reference evidence="3" key="1">
    <citation type="submission" date="2023-10" db="EMBL/GenBank/DDBJ databases">
        <title>Genome assemblies of two species of porcelain crab, Petrolisthes cinctipes and Petrolisthes manimaculis (Anomura: Porcellanidae).</title>
        <authorList>
            <person name="Angst P."/>
        </authorList>
    </citation>
    <scope>NUCLEOTIDE SEQUENCE</scope>
    <source>
        <strain evidence="3">PB745_01</strain>
        <tissue evidence="3">Gill</tissue>
    </source>
</reference>
<evidence type="ECO:0000256" key="2">
    <source>
        <dbReference type="PIRSR" id="PIRSR631098-51"/>
    </source>
</evidence>
<dbReference type="Gene3D" id="1.10.2010.10">
    <property type="entry name" value="Crustacean CHH/MIH/GIH neurohormone"/>
    <property type="match status" value="1"/>
</dbReference>
<evidence type="ECO:0000256" key="1">
    <source>
        <dbReference type="ARBA" id="ARBA00005447"/>
    </source>
</evidence>
<feature type="disulfide bond" evidence="2">
    <location>
        <begin position="63"/>
        <end position="79"/>
    </location>
</feature>
<dbReference type="GO" id="GO:0005576">
    <property type="term" value="C:extracellular region"/>
    <property type="evidence" value="ECO:0007669"/>
    <property type="project" value="InterPro"/>
</dbReference>
<feature type="disulfide bond" evidence="2">
    <location>
        <begin position="66"/>
        <end position="92"/>
    </location>
</feature>
<proteinExistence type="inferred from homology"/>
<dbReference type="PRINTS" id="PR00550">
    <property type="entry name" value="HYPRGLYCEMIC"/>
</dbReference>
<dbReference type="PANTHER" id="PTHR35981">
    <property type="entry name" value="ION TRANSPORT PEPTIDE, ISOFORM C"/>
    <property type="match status" value="1"/>
</dbReference>
<evidence type="ECO:0000313" key="3">
    <source>
        <dbReference type="EMBL" id="KAK3869403.1"/>
    </source>
</evidence>
<organism evidence="3 4">
    <name type="scientific">Petrolisthes cinctipes</name>
    <name type="common">Flat porcelain crab</name>
    <dbReference type="NCBI Taxonomy" id="88211"/>
    <lineage>
        <taxon>Eukaryota</taxon>
        <taxon>Metazoa</taxon>
        <taxon>Ecdysozoa</taxon>
        <taxon>Arthropoda</taxon>
        <taxon>Crustacea</taxon>
        <taxon>Multicrustacea</taxon>
        <taxon>Malacostraca</taxon>
        <taxon>Eumalacostraca</taxon>
        <taxon>Eucarida</taxon>
        <taxon>Decapoda</taxon>
        <taxon>Pleocyemata</taxon>
        <taxon>Anomura</taxon>
        <taxon>Galatheoidea</taxon>
        <taxon>Porcellanidae</taxon>
        <taxon>Petrolisthes</taxon>
    </lineage>
</organism>
<keyword evidence="4" id="KW-1185">Reference proteome</keyword>
<dbReference type="GO" id="GO:0007623">
    <property type="term" value="P:circadian rhythm"/>
    <property type="evidence" value="ECO:0007669"/>
    <property type="project" value="TreeGrafter"/>
</dbReference>
<protein>
    <submittedName>
        <fullName evidence="3">Uncharacterized protein</fullName>
    </submittedName>
</protein>
<evidence type="ECO:0000313" key="4">
    <source>
        <dbReference type="Proteomes" id="UP001286313"/>
    </source>
</evidence>
<dbReference type="EMBL" id="JAWQEG010002842">
    <property type="protein sequence ID" value="KAK3869403.1"/>
    <property type="molecule type" value="Genomic_DNA"/>
</dbReference>
<dbReference type="InterPro" id="IPR001166">
    <property type="entry name" value="Hyperglycemic"/>
</dbReference>
<dbReference type="InterPro" id="IPR035957">
    <property type="entry name" value="Crust_neurohorm_sf"/>
</dbReference>
<dbReference type="SUPFAM" id="SSF81778">
    <property type="entry name" value="Crustacean CHH/MIH/GIH neurohormone"/>
    <property type="match status" value="1"/>
</dbReference>
<comment type="similarity">
    <text evidence="1">Belongs to the arthropod CHH/MIH/GIH/VIH hormone family.</text>
</comment>
<gene>
    <name evidence="3" type="ORF">Pcinc_025294</name>
</gene>
<feature type="disulfide bond" evidence="2">
    <location>
        <begin position="46"/>
        <end position="83"/>
    </location>
</feature>
<sequence>MVSQRPASCVSPLKRSSWVLVAVLAVAVLVAGLSVPASARYLDEKCPGFFGNRDVYRKVAWICEDCANLFRDSTIRINCSRNCFINEDFKTCVNATERVREMEQLVRWVSILGGGRR</sequence>
<dbReference type="InterPro" id="IPR031098">
    <property type="entry name" value="Crust_neurohorm"/>
</dbReference>